<evidence type="ECO:0000256" key="9">
    <source>
        <dbReference type="ARBA" id="ARBA00023180"/>
    </source>
</evidence>
<evidence type="ECO:0000256" key="2">
    <source>
        <dbReference type="ARBA" id="ARBA00008921"/>
    </source>
</evidence>
<feature type="transmembrane region" description="Helical" evidence="11">
    <location>
        <begin position="516"/>
        <end position="542"/>
    </location>
</feature>
<dbReference type="InterPro" id="IPR003961">
    <property type="entry name" value="FN3_dom"/>
</dbReference>
<sequence length="681" mass="77056">MKLAGESNPTAVGRFWVIHVIGSTFYIKGSPVIPSPPECHIPCDGSACDVDIICTWTVSDPDNSLIQTLHWANYNSTATGHTAIIQRNDFTSPSKLQVWVQTQNRDGTVSKSEMVIFYTENLYKSPRPKIVSSSQDPIEIQWRSLCENLGEEQCEVRYRTEIEKAWVQQDEGGVSGSYMLNNAEPSRNYSFQIRCKCGAYLMSDWSEALVIRSAERVPIGKLDIWKDCKKLDKVTDCVLVWKKLPMFEARGHILGYKITLYYNDGSIMDLNEPVAKSKSLICNAVQCFHNSSLMDVKSVVMCAYNALGETEPSHLILQTSVAIAAHKVLDLKMRENNITISWSRTWSTDNMKEFVVQYKEAGTPLGRGLDWVRIDISTKTITIKGKFKKYTAYQVSMFTVANHTTRLYCTDVTHYVQGKPTRVPLFKVDSYGTTNVTLSWKTVLMSVHNGVIPYYQIGFGNNVYNVSGYPQMENRTYVLTNLAEDHDYEVWIKAVNQAGPGPNTTVQFKTLSTDNIGRFICLFLTLFGAVVLLLLVSLLVLAKRKTYPAALSCLFEKVPDPHNSNILKEIGNQIHGFCIPKEHVEQHPKMSTIEVVNSCVFNSKLDHDPCDWADEVEEPEEKEHKTSCGCRKQEYSKMIDSDKEKNEEDTDTCSSSSEEDSAGYEQHFMPTKEDMMELNQQ</sequence>
<feature type="compositionally biased region" description="Acidic residues" evidence="10">
    <location>
        <begin position="647"/>
        <end position="662"/>
    </location>
</feature>
<evidence type="ECO:0000313" key="13">
    <source>
        <dbReference type="EMBL" id="CAL1588466.1"/>
    </source>
</evidence>
<evidence type="ECO:0000256" key="1">
    <source>
        <dbReference type="ARBA" id="ARBA00004479"/>
    </source>
</evidence>
<keyword evidence="5" id="KW-0677">Repeat</keyword>
<evidence type="ECO:0000256" key="8">
    <source>
        <dbReference type="ARBA" id="ARBA00023170"/>
    </source>
</evidence>
<feature type="domain" description="Fibronectin type-III" evidence="12">
    <location>
        <begin position="419"/>
        <end position="516"/>
    </location>
</feature>
<dbReference type="GO" id="GO:0005886">
    <property type="term" value="C:plasma membrane"/>
    <property type="evidence" value="ECO:0007669"/>
    <property type="project" value="UniProtKB-ARBA"/>
</dbReference>
<dbReference type="Gene3D" id="2.60.40.10">
    <property type="entry name" value="Immunoglobulins"/>
    <property type="match status" value="4"/>
</dbReference>
<dbReference type="PANTHER" id="PTHR48423:SF1">
    <property type="entry name" value="INTERLEUKIN-27 RECEPTOR SUBUNIT ALPHA"/>
    <property type="match status" value="1"/>
</dbReference>
<keyword evidence="4" id="KW-0732">Signal</keyword>
<evidence type="ECO:0000256" key="11">
    <source>
        <dbReference type="SAM" id="Phobius"/>
    </source>
</evidence>
<dbReference type="PROSITE" id="PS50853">
    <property type="entry name" value="FN3"/>
    <property type="match status" value="2"/>
</dbReference>
<evidence type="ECO:0000256" key="7">
    <source>
        <dbReference type="ARBA" id="ARBA00023136"/>
    </source>
</evidence>
<dbReference type="InterPro" id="IPR013783">
    <property type="entry name" value="Ig-like_fold"/>
</dbReference>
<dbReference type="EMBL" id="OZ035840">
    <property type="protein sequence ID" value="CAL1588466.1"/>
    <property type="molecule type" value="Genomic_DNA"/>
</dbReference>
<keyword evidence="9" id="KW-0325">Glycoprotein</keyword>
<evidence type="ECO:0000256" key="6">
    <source>
        <dbReference type="ARBA" id="ARBA00022989"/>
    </source>
</evidence>
<keyword evidence="14" id="KW-1185">Reference proteome</keyword>
<keyword evidence="3 11" id="KW-0812">Transmembrane</keyword>
<dbReference type="SUPFAM" id="SSF49265">
    <property type="entry name" value="Fibronectin type III"/>
    <property type="match status" value="2"/>
</dbReference>
<accession>A0AAV2KEU8</accession>
<gene>
    <name evidence="13" type="ORF">KC01_LOCUS18258</name>
</gene>
<dbReference type="SMART" id="SM00060">
    <property type="entry name" value="FN3"/>
    <property type="match status" value="3"/>
</dbReference>
<dbReference type="PANTHER" id="PTHR48423">
    <property type="entry name" value="INTERLEUKIN-27 RECEPTOR SUBUNIT ALPHA"/>
    <property type="match status" value="1"/>
</dbReference>
<comment type="similarity">
    <text evidence="2">Belongs to the type I cytokine receptor family. Type 2 subfamily.</text>
</comment>
<feature type="region of interest" description="Disordered" evidence="10">
    <location>
        <begin position="639"/>
        <end position="681"/>
    </location>
</feature>
<keyword evidence="6 11" id="KW-1133">Transmembrane helix</keyword>
<evidence type="ECO:0000256" key="5">
    <source>
        <dbReference type="ARBA" id="ARBA00022737"/>
    </source>
</evidence>
<dbReference type="InterPro" id="IPR036116">
    <property type="entry name" value="FN3_sf"/>
</dbReference>
<dbReference type="CDD" id="cd00063">
    <property type="entry name" value="FN3"/>
    <property type="match status" value="2"/>
</dbReference>
<dbReference type="Proteomes" id="UP001497482">
    <property type="component" value="Chromosome 18"/>
</dbReference>
<comment type="subcellular location">
    <subcellularLocation>
        <location evidence="1">Membrane</location>
        <topology evidence="1">Single-pass type I membrane protein</topology>
    </subcellularLocation>
</comment>
<keyword evidence="8" id="KW-0675">Receptor</keyword>
<protein>
    <recommendedName>
        <fullName evidence="12">Fibronectin type-III domain-containing protein</fullName>
    </recommendedName>
</protein>
<evidence type="ECO:0000256" key="3">
    <source>
        <dbReference type="ARBA" id="ARBA00022692"/>
    </source>
</evidence>
<proteinExistence type="inferred from homology"/>
<evidence type="ECO:0000259" key="12">
    <source>
        <dbReference type="PROSITE" id="PS50853"/>
    </source>
</evidence>
<evidence type="ECO:0000256" key="10">
    <source>
        <dbReference type="SAM" id="MobiDB-lite"/>
    </source>
</evidence>
<reference evidence="13 14" key="1">
    <citation type="submission" date="2024-04" db="EMBL/GenBank/DDBJ databases">
        <authorList>
            <person name="Waldvogel A.-M."/>
            <person name="Schoenle A."/>
        </authorList>
    </citation>
    <scope>NUCLEOTIDE SEQUENCE [LARGE SCALE GENOMIC DNA]</scope>
</reference>
<dbReference type="AlphaFoldDB" id="A0AAV2KEU8"/>
<evidence type="ECO:0000313" key="14">
    <source>
        <dbReference type="Proteomes" id="UP001497482"/>
    </source>
</evidence>
<feature type="domain" description="Fibronectin type-III" evidence="12">
    <location>
        <begin position="125"/>
        <end position="216"/>
    </location>
</feature>
<dbReference type="Pfam" id="PF00041">
    <property type="entry name" value="fn3"/>
    <property type="match status" value="1"/>
</dbReference>
<name>A0AAV2KEU8_KNICA</name>
<evidence type="ECO:0000256" key="4">
    <source>
        <dbReference type="ARBA" id="ARBA00022729"/>
    </source>
</evidence>
<keyword evidence="7 11" id="KW-0472">Membrane</keyword>
<dbReference type="InterPro" id="IPR052672">
    <property type="entry name" value="Type1_Cytokine_Rcpt_Type2"/>
</dbReference>
<organism evidence="13 14">
    <name type="scientific">Knipowitschia caucasica</name>
    <name type="common">Caucasian dwarf goby</name>
    <name type="synonym">Pomatoschistus caucasicus</name>
    <dbReference type="NCBI Taxonomy" id="637954"/>
    <lineage>
        <taxon>Eukaryota</taxon>
        <taxon>Metazoa</taxon>
        <taxon>Chordata</taxon>
        <taxon>Craniata</taxon>
        <taxon>Vertebrata</taxon>
        <taxon>Euteleostomi</taxon>
        <taxon>Actinopterygii</taxon>
        <taxon>Neopterygii</taxon>
        <taxon>Teleostei</taxon>
        <taxon>Neoteleostei</taxon>
        <taxon>Acanthomorphata</taxon>
        <taxon>Gobiaria</taxon>
        <taxon>Gobiiformes</taxon>
        <taxon>Gobioidei</taxon>
        <taxon>Gobiidae</taxon>
        <taxon>Gobiinae</taxon>
        <taxon>Knipowitschia</taxon>
    </lineage>
</organism>